<name>A0A518DZA1_9BACT</name>
<feature type="domain" description="SIS" evidence="1">
    <location>
        <begin position="30"/>
        <end position="197"/>
    </location>
</feature>
<gene>
    <name evidence="2" type="primary">gmhA1</name>
    <name evidence="2" type="ORF">Pla8534_50080</name>
</gene>
<dbReference type="InterPro" id="IPR035461">
    <property type="entry name" value="GmhA/DiaA"/>
</dbReference>
<dbReference type="PROSITE" id="PS51464">
    <property type="entry name" value="SIS"/>
    <property type="match status" value="1"/>
</dbReference>
<dbReference type="GO" id="GO:1901135">
    <property type="term" value="P:carbohydrate derivative metabolic process"/>
    <property type="evidence" value="ECO:0007669"/>
    <property type="project" value="InterPro"/>
</dbReference>
<dbReference type="GO" id="GO:0097367">
    <property type="term" value="F:carbohydrate derivative binding"/>
    <property type="evidence" value="ECO:0007669"/>
    <property type="project" value="InterPro"/>
</dbReference>
<dbReference type="EMBL" id="CP036433">
    <property type="protein sequence ID" value="QDU97163.1"/>
    <property type="molecule type" value="Genomic_DNA"/>
</dbReference>
<dbReference type="SUPFAM" id="SSF53697">
    <property type="entry name" value="SIS domain"/>
    <property type="match status" value="1"/>
</dbReference>
<evidence type="ECO:0000313" key="2">
    <source>
        <dbReference type="EMBL" id="QDU97163.1"/>
    </source>
</evidence>
<proteinExistence type="predicted"/>
<dbReference type="Pfam" id="PF13580">
    <property type="entry name" value="SIS_2"/>
    <property type="match status" value="1"/>
</dbReference>
<accession>A0A518DZA1</accession>
<protein>
    <submittedName>
        <fullName evidence="2">Phosphoheptose isomerase 1</fullName>
        <ecNumber evidence="2">5.3.1.28</ecNumber>
    </submittedName>
</protein>
<dbReference type="CDD" id="cd05006">
    <property type="entry name" value="SIS_GmhA"/>
    <property type="match status" value="1"/>
</dbReference>
<keyword evidence="3" id="KW-1185">Reference proteome</keyword>
<keyword evidence="2" id="KW-0413">Isomerase</keyword>
<reference evidence="2 3" key="1">
    <citation type="submission" date="2019-02" db="EMBL/GenBank/DDBJ databases">
        <title>Deep-cultivation of Planctomycetes and their phenomic and genomic characterization uncovers novel biology.</title>
        <authorList>
            <person name="Wiegand S."/>
            <person name="Jogler M."/>
            <person name="Boedeker C."/>
            <person name="Pinto D."/>
            <person name="Vollmers J."/>
            <person name="Rivas-Marin E."/>
            <person name="Kohn T."/>
            <person name="Peeters S.H."/>
            <person name="Heuer A."/>
            <person name="Rast P."/>
            <person name="Oberbeckmann S."/>
            <person name="Bunk B."/>
            <person name="Jeske O."/>
            <person name="Meyerdierks A."/>
            <person name="Storesund J.E."/>
            <person name="Kallscheuer N."/>
            <person name="Luecker S."/>
            <person name="Lage O.M."/>
            <person name="Pohl T."/>
            <person name="Merkel B.J."/>
            <person name="Hornburger P."/>
            <person name="Mueller R.-W."/>
            <person name="Bruemmer F."/>
            <person name="Labrenz M."/>
            <person name="Spormann A.M."/>
            <person name="Op den Camp H."/>
            <person name="Overmann J."/>
            <person name="Amann R."/>
            <person name="Jetten M.S.M."/>
            <person name="Mascher T."/>
            <person name="Medema M.H."/>
            <person name="Devos D.P."/>
            <person name="Kaster A.-K."/>
            <person name="Ovreas L."/>
            <person name="Rohde M."/>
            <person name="Galperin M.Y."/>
            <person name="Jogler C."/>
        </authorList>
    </citation>
    <scope>NUCLEOTIDE SEQUENCE [LARGE SCALE GENOMIC DNA]</scope>
    <source>
        <strain evidence="2 3">Pla85_3_4</strain>
    </source>
</reference>
<dbReference type="Gene3D" id="3.40.50.10490">
    <property type="entry name" value="Glucose-6-phosphate isomerase like protein, domain 1"/>
    <property type="match status" value="1"/>
</dbReference>
<dbReference type="GO" id="GO:0016853">
    <property type="term" value="F:isomerase activity"/>
    <property type="evidence" value="ECO:0007669"/>
    <property type="project" value="UniProtKB-KW"/>
</dbReference>
<dbReference type="EC" id="5.3.1.28" evidence="2"/>
<evidence type="ECO:0000313" key="3">
    <source>
        <dbReference type="Proteomes" id="UP000317648"/>
    </source>
</evidence>
<dbReference type="OrthoDB" id="9781311at2"/>
<dbReference type="PANTHER" id="PTHR30390">
    <property type="entry name" value="SEDOHEPTULOSE 7-PHOSPHATE ISOMERASE / DNAA INITIATOR-ASSOCIATING FACTOR FOR REPLICATION INITIATION"/>
    <property type="match status" value="1"/>
</dbReference>
<dbReference type="KEGG" id="lcre:Pla8534_50080"/>
<dbReference type="PANTHER" id="PTHR30390:SF8">
    <property type="entry name" value="SUGAR ISOMERASE (SIS)"/>
    <property type="match status" value="1"/>
</dbReference>
<dbReference type="InterPro" id="IPR046348">
    <property type="entry name" value="SIS_dom_sf"/>
</dbReference>
<dbReference type="RefSeq" id="WP_145055950.1">
    <property type="nucleotide sequence ID" value="NZ_CP036433.1"/>
</dbReference>
<dbReference type="InterPro" id="IPR050099">
    <property type="entry name" value="SIS_GmhA/DiaA_subfam"/>
</dbReference>
<sequence length="204" mass="22701">MLGAELHADDYLLRLERELRNCDREALARWADLIYAAWQNEKFVFIVGNGGSGCNASHFCEDLGKSTLHEYDLQDESKKRLKVLSLTDNVGWISALGNDVGYDQVFVQQLMNFGSAGDLLIAISGSGNSPNILNTVDWANRHGLMTYGLTGYDGGKLRGMQQDGLHVNLNDMGMVESIHLCLFHWVLNDVFARINQVGRHQASV</sequence>
<dbReference type="AlphaFoldDB" id="A0A518DZA1"/>
<dbReference type="InterPro" id="IPR001347">
    <property type="entry name" value="SIS_dom"/>
</dbReference>
<evidence type="ECO:0000259" key="1">
    <source>
        <dbReference type="PROSITE" id="PS51464"/>
    </source>
</evidence>
<organism evidence="2 3">
    <name type="scientific">Lignipirellula cremea</name>
    <dbReference type="NCBI Taxonomy" id="2528010"/>
    <lineage>
        <taxon>Bacteria</taxon>
        <taxon>Pseudomonadati</taxon>
        <taxon>Planctomycetota</taxon>
        <taxon>Planctomycetia</taxon>
        <taxon>Pirellulales</taxon>
        <taxon>Pirellulaceae</taxon>
        <taxon>Lignipirellula</taxon>
    </lineage>
</organism>
<dbReference type="Proteomes" id="UP000317648">
    <property type="component" value="Chromosome"/>
</dbReference>